<keyword evidence="2" id="KW-0677">Repeat</keyword>
<keyword evidence="3" id="KW-0812">Transmembrane</keyword>
<evidence type="ECO:0000256" key="3">
    <source>
        <dbReference type="SAM" id="Phobius"/>
    </source>
</evidence>
<keyword evidence="3" id="KW-0472">Membrane</keyword>
<name>A0A1I8EQV5_WUCBA</name>
<dbReference type="PANTHER" id="PTHR16017">
    <property type="entry name" value="GASTRULATION DEFECTIVE PROTEIN 1-RELATED"/>
    <property type="match status" value="1"/>
</dbReference>
<accession>A0A1I8EQV5</accession>
<evidence type="ECO:0000313" key="4">
    <source>
        <dbReference type="WBParaSite" id="maker-PairedContig_4157-snap-gene-0.9-mRNA-1"/>
    </source>
</evidence>
<dbReference type="WBParaSite" id="maker-PairedContig_4157-snap-gene-0.9-mRNA-1">
    <property type="protein sequence ID" value="maker-PairedContig_4157-snap-gene-0.9-mRNA-1"/>
    <property type="gene ID" value="maker-PairedContig_4157-snap-gene-0.9"/>
</dbReference>
<evidence type="ECO:0000256" key="1">
    <source>
        <dbReference type="ARBA" id="ARBA00022574"/>
    </source>
</evidence>
<evidence type="ECO:0000256" key="2">
    <source>
        <dbReference type="ARBA" id="ARBA00022737"/>
    </source>
</evidence>
<proteinExistence type="predicted"/>
<dbReference type="InterPro" id="IPR051858">
    <property type="entry name" value="WD_repeat_GAD-1"/>
</dbReference>
<reference evidence="4" key="1">
    <citation type="submission" date="2016-11" db="UniProtKB">
        <authorList>
            <consortium name="WormBaseParasite"/>
        </authorList>
    </citation>
    <scope>IDENTIFICATION</scope>
    <source>
        <strain evidence="4">pt0022</strain>
    </source>
</reference>
<dbReference type="GO" id="GO:0035861">
    <property type="term" value="C:site of double-strand break"/>
    <property type="evidence" value="ECO:0007669"/>
    <property type="project" value="TreeGrafter"/>
</dbReference>
<sequence>AFAHFDQNLCGFRKWLENFLSLYLKALCQIKKCSRQKKTIGCVGDDDEFDELDDGISVVDLMLQKNSCTMGRNRYRHWRLIIKRMDLSLRSSHGLMLCERWILFGFSFVVTLLSCFSHIISGLAFSLNGEKLLVASGHAQIRILDRQCNQYAETVRDDQYLVDLSNTKGHAESSVLTVDIQL</sequence>
<dbReference type="STRING" id="6293.A0A1I8EQV5"/>
<dbReference type="GO" id="GO:0005634">
    <property type="term" value="C:nucleus"/>
    <property type="evidence" value="ECO:0007669"/>
    <property type="project" value="TreeGrafter"/>
</dbReference>
<keyword evidence="3" id="KW-1133">Transmembrane helix</keyword>
<dbReference type="AlphaFoldDB" id="A0A1I8EQV5"/>
<dbReference type="PANTHER" id="PTHR16017:SF0">
    <property type="entry name" value="WD REPEAT-CONTAINING PROTEIN 70"/>
    <property type="match status" value="1"/>
</dbReference>
<feature type="transmembrane region" description="Helical" evidence="3">
    <location>
        <begin position="101"/>
        <end position="125"/>
    </location>
</feature>
<protein>
    <submittedName>
        <fullName evidence="4">Uncharacterized protein</fullName>
    </submittedName>
</protein>
<keyword evidence="1" id="KW-0853">WD repeat</keyword>
<organism evidence="4">
    <name type="scientific">Wuchereria bancrofti</name>
    <dbReference type="NCBI Taxonomy" id="6293"/>
    <lineage>
        <taxon>Eukaryota</taxon>
        <taxon>Metazoa</taxon>
        <taxon>Ecdysozoa</taxon>
        <taxon>Nematoda</taxon>
        <taxon>Chromadorea</taxon>
        <taxon>Rhabditida</taxon>
        <taxon>Spirurina</taxon>
        <taxon>Spiruromorpha</taxon>
        <taxon>Filarioidea</taxon>
        <taxon>Onchocercidae</taxon>
        <taxon>Wuchereria</taxon>
    </lineage>
</organism>